<evidence type="ECO:0000256" key="1">
    <source>
        <dbReference type="ARBA" id="ARBA00004123"/>
    </source>
</evidence>
<feature type="compositionally biased region" description="Low complexity" evidence="5">
    <location>
        <begin position="62"/>
        <end position="93"/>
    </location>
</feature>
<dbReference type="SUPFAM" id="SSF88697">
    <property type="entry name" value="PUA domain-like"/>
    <property type="match status" value="1"/>
</dbReference>
<dbReference type="CDD" id="cd21133">
    <property type="entry name" value="EVE"/>
    <property type="match status" value="1"/>
</dbReference>
<dbReference type="InterPro" id="IPR047197">
    <property type="entry name" value="THYN1-like_EVE"/>
</dbReference>
<keyword evidence="4" id="KW-0539">Nucleus</keyword>
<evidence type="ECO:0000313" key="7">
    <source>
        <dbReference type="EMBL" id="CAG5178523.1"/>
    </source>
</evidence>
<organism evidence="7 8">
    <name type="scientific">Alternaria atra</name>
    <dbReference type="NCBI Taxonomy" id="119953"/>
    <lineage>
        <taxon>Eukaryota</taxon>
        <taxon>Fungi</taxon>
        <taxon>Dikarya</taxon>
        <taxon>Ascomycota</taxon>
        <taxon>Pezizomycotina</taxon>
        <taxon>Dothideomycetes</taxon>
        <taxon>Pleosporomycetidae</taxon>
        <taxon>Pleosporales</taxon>
        <taxon>Pleosporineae</taxon>
        <taxon>Pleosporaceae</taxon>
        <taxon>Alternaria</taxon>
        <taxon>Alternaria sect. Ulocladioides</taxon>
    </lineage>
</organism>
<dbReference type="GO" id="GO:0005634">
    <property type="term" value="C:nucleus"/>
    <property type="evidence" value="ECO:0007669"/>
    <property type="project" value="UniProtKB-SubCell"/>
</dbReference>
<keyword evidence="3" id="KW-0597">Phosphoprotein</keyword>
<dbReference type="RefSeq" id="XP_043172311.1">
    <property type="nucleotide sequence ID" value="XM_043316376.1"/>
</dbReference>
<comment type="subcellular location">
    <subcellularLocation>
        <location evidence="1">Nucleus</location>
    </subcellularLocation>
</comment>
<evidence type="ECO:0000256" key="2">
    <source>
        <dbReference type="ARBA" id="ARBA00014654"/>
    </source>
</evidence>
<evidence type="ECO:0000259" key="6">
    <source>
        <dbReference type="Pfam" id="PF01878"/>
    </source>
</evidence>
<dbReference type="FunFam" id="3.10.590.10:FF:000003">
    <property type="entry name" value="Thymocyte nuclear protein 1"/>
    <property type="match status" value="1"/>
</dbReference>
<dbReference type="PANTHER" id="PTHR14087:SF7">
    <property type="entry name" value="THYMOCYTE NUCLEAR PROTEIN 1"/>
    <property type="match status" value="1"/>
</dbReference>
<dbReference type="InterPro" id="IPR052181">
    <property type="entry name" value="5hmC_binding"/>
</dbReference>
<evidence type="ECO:0000256" key="5">
    <source>
        <dbReference type="SAM" id="MobiDB-lite"/>
    </source>
</evidence>
<evidence type="ECO:0000256" key="3">
    <source>
        <dbReference type="ARBA" id="ARBA00022553"/>
    </source>
</evidence>
<feature type="region of interest" description="Disordered" evidence="5">
    <location>
        <begin position="1"/>
        <end position="108"/>
    </location>
</feature>
<feature type="compositionally biased region" description="Basic residues" evidence="5">
    <location>
        <begin position="33"/>
        <end position="43"/>
    </location>
</feature>
<keyword evidence="8" id="KW-1185">Reference proteome</keyword>
<dbReference type="GeneID" id="67020887"/>
<dbReference type="AlphaFoldDB" id="A0A8J2I687"/>
<gene>
    <name evidence="7" type="ORF">ALTATR162_LOCUS8743</name>
</gene>
<dbReference type="EMBL" id="CAJRGZ010000023">
    <property type="protein sequence ID" value="CAG5178523.1"/>
    <property type="molecule type" value="Genomic_DNA"/>
</dbReference>
<comment type="caution">
    <text evidence="7">The sequence shown here is derived from an EMBL/GenBank/DDBJ whole genome shotgun (WGS) entry which is preliminary data.</text>
</comment>
<sequence>MAGTRRSTRQTVAAAPKYNEDDNSSVEEVQPKRNAKKTTRRKRDREDEDEDIAENSPPPPKKAATTKPKAPKATTSTTKPKSNPIDTSTTKPKTNPPPAPSSSTNRDANGAQEVYWLLKAEPLPRYENGVNVAFSISDLRACTEPEPWSGVRNPQARNNMQAMRKGDLGFFYHSNAKPSGIVGILRVVEEAKVDETAFDPKDPYYDKKSDQENPKWYCVGVEFVREFDEVVDLARIKEYAKEGPLRDMQLVTNSRLSVSRVRKEEWEFIIRLVDGEKKEDKAEKDDEQDVEEEA</sequence>
<evidence type="ECO:0000313" key="8">
    <source>
        <dbReference type="Proteomes" id="UP000676310"/>
    </source>
</evidence>
<dbReference type="Gene3D" id="3.10.590.10">
    <property type="entry name" value="ph1033 like domains"/>
    <property type="match status" value="1"/>
</dbReference>
<evidence type="ECO:0000256" key="4">
    <source>
        <dbReference type="ARBA" id="ARBA00023242"/>
    </source>
</evidence>
<dbReference type="PANTHER" id="PTHR14087">
    <property type="entry name" value="THYMOCYTE NUCLEAR PROTEIN 1"/>
    <property type="match status" value="1"/>
</dbReference>
<dbReference type="OrthoDB" id="41445at2759"/>
<dbReference type="Proteomes" id="UP000676310">
    <property type="component" value="Unassembled WGS sequence"/>
</dbReference>
<protein>
    <recommendedName>
        <fullName evidence="2">Thymocyte nuclear protein 1</fullName>
    </recommendedName>
</protein>
<feature type="domain" description="EVE" evidence="6">
    <location>
        <begin position="115"/>
        <end position="271"/>
    </location>
</feature>
<dbReference type="Pfam" id="PF01878">
    <property type="entry name" value="EVE"/>
    <property type="match status" value="1"/>
</dbReference>
<dbReference type="InterPro" id="IPR015947">
    <property type="entry name" value="PUA-like_sf"/>
</dbReference>
<proteinExistence type="predicted"/>
<dbReference type="InterPro" id="IPR002740">
    <property type="entry name" value="EVE_domain"/>
</dbReference>
<name>A0A8J2I687_9PLEO</name>
<accession>A0A8J2I687</accession>
<reference evidence="7" key="1">
    <citation type="submission" date="2021-05" db="EMBL/GenBank/DDBJ databases">
        <authorList>
            <person name="Stam R."/>
        </authorList>
    </citation>
    <scope>NUCLEOTIDE SEQUENCE</scope>
    <source>
        <strain evidence="7">CS162</strain>
    </source>
</reference>